<comment type="caution">
    <text evidence="1">The sequence shown here is derived from an EMBL/GenBank/DDBJ whole genome shotgun (WGS) entry which is preliminary data.</text>
</comment>
<dbReference type="EMBL" id="JARKHS020029558">
    <property type="protein sequence ID" value="KAK8763157.1"/>
    <property type="molecule type" value="Genomic_DNA"/>
</dbReference>
<accession>A0AAQ4DL17</accession>
<keyword evidence="2" id="KW-1185">Reference proteome</keyword>
<reference evidence="1 2" key="1">
    <citation type="journal article" date="2023" name="Arcadia Sci">
        <title>De novo assembly of a long-read Amblyomma americanum tick genome.</title>
        <authorList>
            <person name="Chou S."/>
            <person name="Poskanzer K.E."/>
            <person name="Rollins M."/>
            <person name="Thuy-Boun P.S."/>
        </authorList>
    </citation>
    <scope>NUCLEOTIDE SEQUENCE [LARGE SCALE GENOMIC DNA]</scope>
    <source>
        <strain evidence="1">F_SG_1</strain>
        <tissue evidence="1">Salivary glands</tissue>
    </source>
</reference>
<evidence type="ECO:0000313" key="2">
    <source>
        <dbReference type="Proteomes" id="UP001321473"/>
    </source>
</evidence>
<evidence type="ECO:0000313" key="1">
    <source>
        <dbReference type="EMBL" id="KAK8763157.1"/>
    </source>
</evidence>
<name>A0AAQ4DL17_AMBAM</name>
<organism evidence="1 2">
    <name type="scientific">Amblyomma americanum</name>
    <name type="common">Lone star tick</name>
    <dbReference type="NCBI Taxonomy" id="6943"/>
    <lineage>
        <taxon>Eukaryota</taxon>
        <taxon>Metazoa</taxon>
        <taxon>Ecdysozoa</taxon>
        <taxon>Arthropoda</taxon>
        <taxon>Chelicerata</taxon>
        <taxon>Arachnida</taxon>
        <taxon>Acari</taxon>
        <taxon>Parasitiformes</taxon>
        <taxon>Ixodida</taxon>
        <taxon>Ixodoidea</taxon>
        <taxon>Ixodidae</taxon>
        <taxon>Amblyomminae</taxon>
        <taxon>Amblyomma</taxon>
    </lineage>
</organism>
<proteinExistence type="predicted"/>
<dbReference type="Proteomes" id="UP001321473">
    <property type="component" value="Unassembled WGS sequence"/>
</dbReference>
<sequence>MTAYQQTFTTTGLERSAIKILVLCAVLGEMVPKPYTILNCFEPHRPCAIKIKCVLFEKLTLNTLLELAA</sequence>
<gene>
    <name evidence="1" type="ORF">V5799_034234</name>
</gene>
<protein>
    <submittedName>
        <fullName evidence="1">Uncharacterized protein</fullName>
    </submittedName>
</protein>
<dbReference type="AlphaFoldDB" id="A0AAQ4DL17"/>